<protein>
    <submittedName>
        <fullName evidence="2">Uncharacterized protein</fullName>
    </submittedName>
</protein>
<dbReference type="GeneID" id="9626214"/>
<dbReference type="AlphaFoldDB" id="D8UKP9"/>
<name>D8UKP9_VOLCA</name>
<evidence type="ECO:0000313" key="3">
    <source>
        <dbReference type="Proteomes" id="UP000001058"/>
    </source>
</evidence>
<dbReference type="Proteomes" id="UP000001058">
    <property type="component" value="Unassembled WGS sequence"/>
</dbReference>
<accession>D8UKP9</accession>
<keyword evidence="3" id="KW-1185">Reference proteome</keyword>
<organism evidence="3">
    <name type="scientific">Volvox carteri f. nagariensis</name>
    <dbReference type="NCBI Taxonomy" id="3068"/>
    <lineage>
        <taxon>Eukaryota</taxon>
        <taxon>Viridiplantae</taxon>
        <taxon>Chlorophyta</taxon>
        <taxon>core chlorophytes</taxon>
        <taxon>Chlorophyceae</taxon>
        <taxon>CS clade</taxon>
        <taxon>Chlamydomonadales</taxon>
        <taxon>Volvocaceae</taxon>
        <taxon>Volvox</taxon>
    </lineage>
</organism>
<keyword evidence="1" id="KW-0175">Coiled coil</keyword>
<dbReference type="RefSeq" id="XP_002959241.1">
    <property type="nucleotide sequence ID" value="XM_002959195.1"/>
</dbReference>
<dbReference type="InParanoid" id="D8UKP9"/>
<gene>
    <name evidence="2" type="ORF">VOLCADRAFT_108528</name>
</gene>
<feature type="coiled-coil region" evidence="1">
    <location>
        <begin position="107"/>
        <end position="134"/>
    </location>
</feature>
<dbReference type="KEGG" id="vcn:VOLCADRAFT_108528"/>
<proteinExistence type="predicted"/>
<dbReference type="EMBL" id="GL378454">
    <property type="protein sequence ID" value="EFJ39701.1"/>
    <property type="molecule type" value="Genomic_DNA"/>
</dbReference>
<evidence type="ECO:0000313" key="2">
    <source>
        <dbReference type="EMBL" id="EFJ39701.1"/>
    </source>
</evidence>
<reference evidence="2 3" key="1">
    <citation type="journal article" date="2010" name="Science">
        <title>Genomic analysis of organismal complexity in the multicellular green alga Volvox carteri.</title>
        <authorList>
            <person name="Prochnik S.E."/>
            <person name="Umen J."/>
            <person name="Nedelcu A.M."/>
            <person name="Hallmann A."/>
            <person name="Miller S.M."/>
            <person name="Nishii I."/>
            <person name="Ferris P."/>
            <person name="Kuo A."/>
            <person name="Mitros T."/>
            <person name="Fritz-Laylin L.K."/>
            <person name="Hellsten U."/>
            <person name="Chapman J."/>
            <person name="Simakov O."/>
            <person name="Rensing S.A."/>
            <person name="Terry A."/>
            <person name="Pangilinan J."/>
            <person name="Kapitonov V."/>
            <person name="Jurka J."/>
            <person name="Salamov A."/>
            <person name="Shapiro H."/>
            <person name="Schmutz J."/>
            <person name="Grimwood J."/>
            <person name="Lindquist E."/>
            <person name="Lucas S."/>
            <person name="Grigoriev I.V."/>
            <person name="Schmitt R."/>
            <person name="Kirk D."/>
            <person name="Rokhsar D.S."/>
        </authorList>
    </citation>
    <scope>NUCLEOTIDE SEQUENCE [LARGE SCALE GENOMIC DNA]</scope>
    <source>
        <strain evidence="3">f. Nagariensis / Eve</strain>
    </source>
</reference>
<evidence type="ECO:0000256" key="1">
    <source>
        <dbReference type="SAM" id="Coils"/>
    </source>
</evidence>
<dbReference type="OrthoDB" id="533752at2759"/>
<sequence>MPVQEFSEYFPKMDTEIVDALYEVYKQTLGHVRSHCQAEYEMICAEYRVPDRLRDLEGSHHNTAGPISEDAARLTPGRTCMNAPSGAPASQGPSVEVVQHAERIARRHALLQEAAHLEDTLEKARRTENRLSAMLAMRQEAVEKIVTTYQRVVTDVKQVYDITRVWPKEV</sequence>